<accession>A0A6G7YCG1</accession>
<dbReference type="SMART" id="SM00091">
    <property type="entry name" value="PAS"/>
    <property type="match status" value="1"/>
</dbReference>
<keyword evidence="3" id="KW-1185">Reference proteome</keyword>
<feature type="domain" description="PAS" evidence="1">
    <location>
        <begin position="6"/>
        <end position="76"/>
    </location>
</feature>
<dbReference type="GO" id="GO:0006355">
    <property type="term" value="P:regulation of DNA-templated transcription"/>
    <property type="evidence" value="ECO:0007669"/>
    <property type="project" value="InterPro"/>
</dbReference>
<dbReference type="NCBIfam" id="TIGR00229">
    <property type="entry name" value="sensory_box"/>
    <property type="match status" value="1"/>
</dbReference>
<evidence type="ECO:0000313" key="3">
    <source>
        <dbReference type="Proteomes" id="UP000502035"/>
    </source>
</evidence>
<dbReference type="RefSeq" id="WP_166314852.1">
    <property type="nucleotide sequence ID" value="NZ_CP049866.1"/>
</dbReference>
<dbReference type="InterPro" id="IPR035965">
    <property type="entry name" value="PAS-like_dom_sf"/>
</dbReference>
<name>A0A6G7YCG1_9ACTN</name>
<dbReference type="AlphaFoldDB" id="A0A6G7YCG1"/>
<dbReference type="KEGG" id="npi:G7071_03255"/>
<dbReference type="EMBL" id="CP049866">
    <property type="protein sequence ID" value="QIK74594.1"/>
    <property type="molecule type" value="Genomic_DNA"/>
</dbReference>
<dbReference type="CDD" id="cd00130">
    <property type="entry name" value="PAS"/>
    <property type="match status" value="1"/>
</dbReference>
<dbReference type="Proteomes" id="UP000502035">
    <property type="component" value="Chromosome"/>
</dbReference>
<dbReference type="InterPro" id="IPR000014">
    <property type="entry name" value="PAS"/>
</dbReference>
<evidence type="ECO:0000259" key="1">
    <source>
        <dbReference type="PROSITE" id="PS50112"/>
    </source>
</evidence>
<dbReference type="SUPFAM" id="SSF55785">
    <property type="entry name" value="PYP-like sensor domain (PAS domain)"/>
    <property type="match status" value="1"/>
</dbReference>
<reference evidence="2 3" key="1">
    <citation type="submission" date="2020-03" db="EMBL/GenBank/DDBJ databases">
        <title>Nocardioides sp. nov., isolated from fish.</title>
        <authorList>
            <person name="Hyun D.-W."/>
            <person name="Bae J.-W."/>
        </authorList>
    </citation>
    <scope>NUCLEOTIDE SEQUENCE [LARGE SCALE GENOMIC DNA]</scope>
    <source>
        <strain evidence="2 3">HDW12A</strain>
    </source>
</reference>
<dbReference type="PROSITE" id="PS50112">
    <property type="entry name" value="PAS"/>
    <property type="match status" value="1"/>
</dbReference>
<dbReference type="Pfam" id="PF00989">
    <property type="entry name" value="PAS"/>
    <property type="match status" value="1"/>
</dbReference>
<dbReference type="Gene3D" id="3.30.450.20">
    <property type="entry name" value="PAS domain"/>
    <property type="match status" value="1"/>
</dbReference>
<gene>
    <name evidence="2" type="ORF">G7071_03255</name>
</gene>
<proteinExistence type="predicted"/>
<sequence length="89" mass="9901">MEGLPLDERYRALVERYPHAVFGLNLAGQFVEVNPAATKISGYDTSQLVGMHFSELIDVPDRARATDAFNQTVEGRPQLLKLTVRRADG</sequence>
<dbReference type="InterPro" id="IPR013767">
    <property type="entry name" value="PAS_fold"/>
</dbReference>
<protein>
    <submittedName>
        <fullName evidence="2">PAS domain S-box protein</fullName>
    </submittedName>
</protein>
<evidence type="ECO:0000313" key="2">
    <source>
        <dbReference type="EMBL" id="QIK74594.1"/>
    </source>
</evidence>
<organism evidence="2 3">
    <name type="scientific">Nocardioides piscis</name>
    <dbReference type="NCBI Taxonomy" id="2714938"/>
    <lineage>
        <taxon>Bacteria</taxon>
        <taxon>Bacillati</taxon>
        <taxon>Actinomycetota</taxon>
        <taxon>Actinomycetes</taxon>
        <taxon>Propionibacteriales</taxon>
        <taxon>Nocardioidaceae</taxon>
        <taxon>Nocardioides</taxon>
    </lineage>
</organism>